<feature type="non-terminal residue" evidence="6">
    <location>
        <position position="1"/>
    </location>
</feature>
<organism evidence="6 7">
    <name type="scientific">Mya arenaria</name>
    <name type="common">Soft-shell clam</name>
    <dbReference type="NCBI Taxonomy" id="6604"/>
    <lineage>
        <taxon>Eukaryota</taxon>
        <taxon>Metazoa</taxon>
        <taxon>Spiralia</taxon>
        <taxon>Lophotrochozoa</taxon>
        <taxon>Mollusca</taxon>
        <taxon>Bivalvia</taxon>
        <taxon>Autobranchia</taxon>
        <taxon>Heteroconchia</taxon>
        <taxon>Euheterodonta</taxon>
        <taxon>Imparidentia</taxon>
        <taxon>Neoheterodontei</taxon>
        <taxon>Myida</taxon>
        <taxon>Myoidea</taxon>
        <taxon>Myidae</taxon>
        <taxon>Mya</taxon>
    </lineage>
</organism>
<keyword evidence="3 4" id="KW-0732">Signal</keyword>
<evidence type="ECO:0000313" key="6">
    <source>
        <dbReference type="EMBL" id="WAR18463.1"/>
    </source>
</evidence>
<dbReference type="SUPFAM" id="SSF49842">
    <property type="entry name" value="TNF-like"/>
    <property type="match status" value="1"/>
</dbReference>
<feature type="signal peptide" evidence="4">
    <location>
        <begin position="1"/>
        <end position="19"/>
    </location>
</feature>
<evidence type="ECO:0000256" key="1">
    <source>
        <dbReference type="ARBA" id="ARBA00004613"/>
    </source>
</evidence>
<evidence type="ECO:0000259" key="5">
    <source>
        <dbReference type="PROSITE" id="PS50871"/>
    </source>
</evidence>
<feature type="chain" id="PRO_5046408234" evidence="4">
    <location>
        <begin position="20"/>
        <end position="240"/>
    </location>
</feature>
<evidence type="ECO:0000256" key="4">
    <source>
        <dbReference type="SAM" id="SignalP"/>
    </source>
</evidence>
<evidence type="ECO:0000256" key="3">
    <source>
        <dbReference type="ARBA" id="ARBA00022729"/>
    </source>
</evidence>
<dbReference type="EMBL" id="CP111022">
    <property type="protein sequence ID" value="WAR18463.1"/>
    <property type="molecule type" value="Genomic_DNA"/>
</dbReference>
<reference evidence="6" key="1">
    <citation type="submission" date="2022-11" db="EMBL/GenBank/DDBJ databases">
        <title>Centuries of genome instability and evolution in soft-shell clam transmissible cancer (bioRxiv).</title>
        <authorList>
            <person name="Hart S.F.M."/>
            <person name="Yonemitsu M.A."/>
            <person name="Giersch R.M."/>
            <person name="Beal B.F."/>
            <person name="Arriagada G."/>
            <person name="Davis B.W."/>
            <person name="Ostrander E.A."/>
            <person name="Goff S.P."/>
            <person name="Metzger M.J."/>
        </authorList>
    </citation>
    <scope>NUCLEOTIDE SEQUENCE</scope>
    <source>
        <strain evidence="6">MELC-2E11</strain>
        <tissue evidence="6">Siphon/mantle</tissue>
    </source>
</reference>
<gene>
    <name evidence="6" type="ORF">MAR_000301</name>
</gene>
<name>A0ABY7F8E9_MYAAR</name>
<feature type="domain" description="C1q" evidence="5">
    <location>
        <begin position="69"/>
        <end position="216"/>
    </location>
</feature>
<accession>A0ABY7F8E9</accession>
<dbReference type="InterPro" id="IPR050822">
    <property type="entry name" value="Cerebellin_Synaptic_Org"/>
</dbReference>
<dbReference type="Pfam" id="PF00386">
    <property type="entry name" value="C1q"/>
    <property type="match status" value="1"/>
</dbReference>
<keyword evidence="2" id="KW-0964">Secreted</keyword>
<dbReference type="Gene3D" id="2.60.120.40">
    <property type="match status" value="1"/>
</dbReference>
<dbReference type="PANTHER" id="PTHR22923">
    <property type="entry name" value="CEREBELLIN-RELATED"/>
    <property type="match status" value="1"/>
</dbReference>
<protein>
    <submittedName>
        <fullName evidence="6">CBLN3-like protein</fullName>
    </submittedName>
</protein>
<dbReference type="SMART" id="SM00110">
    <property type="entry name" value="C1Q"/>
    <property type="match status" value="1"/>
</dbReference>
<comment type="subcellular location">
    <subcellularLocation>
        <location evidence="1">Secreted</location>
    </subcellularLocation>
</comment>
<dbReference type="InterPro" id="IPR001073">
    <property type="entry name" value="C1q_dom"/>
</dbReference>
<proteinExistence type="predicted"/>
<keyword evidence="7" id="KW-1185">Reference proteome</keyword>
<dbReference type="PRINTS" id="PR00007">
    <property type="entry name" value="COMPLEMNTC1Q"/>
</dbReference>
<dbReference type="Proteomes" id="UP001164746">
    <property type="component" value="Chromosome 11"/>
</dbReference>
<sequence length="240" mass="27139">MEGCMMWFLFACSFCLVNAHMRNFEEFEAEFYKLKERVSQQENALLLQGNKLIEQDQRLKYYEHALGKRFVLQDEETVAFTAHVSPYTLDHLNHLDVIHFDQVLTNIGGGYNNQTGVFVAPVSGIYQFSCSLMDHISDTHGDAMVRGEIIHNSMVIARVFAHADVKYRDQGAQTVFVHVNVGDQVFVRVRDNTNLSLGGDMYSSFSALMETSILFSAIPIGVGGVIALQQHANRPERKNK</sequence>
<evidence type="ECO:0000313" key="7">
    <source>
        <dbReference type="Proteomes" id="UP001164746"/>
    </source>
</evidence>
<dbReference type="PANTHER" id="PTHR22923:SF113">
    <property type="entry name" value="COMPLEMENT C1Q-LIKE PROTEIN 4"/>
    <property type="match status" value="1"/>
</dbReference>
<evidence type="ECO:0000256" key="2">
    <source>
        <dbReference type="ARBA" id="ARBA00022525"/>
    </source>
</evidence>
<dbReference type="PROSITE" id="PS50871">
    <property type="entry name" value="C1Q"/>
    <property type="match status" value="1"/>
</dbReference>
<dbReference type="InterPro" id="IPR008983">
    <property type="entry name" value="Tumour_necrosis_fac-like_dom"/>
</dbReference>